<organism evidence="1 2">
    <name type="scientific">Lecanicillium saksenae</name>
    <dbReference type="NCBI Taxonomy" id="468837"/>
    <lineage>
        <taxon>Eukaryota</taxon>
        <taxon>Fungi</taxon>
        <taxon>Dikarya</taxon>
        <taxon>Ascomycota</taxon>
        <taxon>Pezizomycotina</taxon>
        <taxon>Sordariomycetes</taxon>
        <taxon>Hypocreomycetidae</taxon>
        <taxon>Hypocreales</taxon>
        <taxon>Cordycipitaceae</taxon>
        <taxon>Lecanicillium</taxon>
    </lineage>
</organism>
<dbReference type="EMBL" id="JANAKD010000432">
    <property type="protein sequence ID" value="KAJ3493934.1"/>
    <property type="molecule type" value="Genomic_DNA"/>
</dbReference>
<protein>
    <submittedName>
        <fullName evidence="1">Uncharacterized protein</fullName>
    </submittedName>
</protein>
<proteinExistence type="predicted"/>
<comment type="caution">
    <text evidence="1">The sequence shown here is derived from an EMBL/GenBank/DDBJ whole genome shotgun (WGS) entry which is preliminary data.</text>
</comment>
<keyword evidence="2" id="KW-1185">Reference proteome</keyword>
<name>A0ACC1QZ96_9HYPO</name>
<evidence type="ECO:0000313" key="1">
    <source>
        <dbReference type="EMBL" id="KAJ3493934.1"/>
    </source>
</evidence>
<accession>A0ACC1QZ96</accession>
<sequence length="681" mass="74610">MSRHPSPSPPSSLGSMGSARPISALESSLGIRRKPVPASHGRSPSADAEVGPKPLLTLEATAADEIEASPAKDRRKTANFFSLWKWEFISLLTSILSFFAIIITLLVYQKRLLTEWKLPISINAVIAILSALFKGTLAIPVTEGISQLKWLWFSHQPRHLVDMDLYDKASRGAWGSVLMIFKQFRRGPKSVLASFGALLALVALAVDPFSQASVTSKPCWRAVDKVAATIPRANNYNAFGVHSGAGGTGQTIDPAMNLAAYIGVLKPPANTSVSVPVSCRTNNCTFPSDEGATFSSLGLRVLSWDITDQVVDLGTADGKGWNYTLSWGINLQLGQLLGVTSIMTPGTSFLPEGEGPWNRTSFVDVQLLGLKFKNASCEYPQCDFYGNGDVEPVAFMFSLLPCVQTFAANFTDGVYTEKLIDEQDLHLVSDMAGYQLALNRTIHNGRWMDCEGTDKQTDTNSVKVYSLAAQTNPNPPDYLPVEAWYRPECVYSIRQGASHAIAYLLGPGEFFASEEGLSFGGPQLLNGKIWLQTLWNKGRMSLESVTGFAEGLARTVSAQLRVNPSDGDEAMRAARGVTWEKETCIVFEWRWLTFLASLLVLEIIFFVAVVVVNSRSRWGADWKSSTLAVAYQNVGSATSKEGMGEIPEPELDKYLREAAKTTKVTFTDVDGRWQLRKEEEV</sequence>
<gene>
    <name evidence="1" type="ORF">NLG97_g4409</name>
</gene>
<dbReference type="Proteomes" id="UP001148737">
    <property type="component" value="Unassembled WGS sequence"/>
</dbReference>
<reference evidence="1" key="1">
    <citation type="submission" date="2022-07" db="EMBL/GenBank/DDBJ databases">
        <title>Genome Sequence of Lecanicillium saksenae.</title>
        <authorList>
            <person name="Buettner E."/>
        </authorList>
    </citation>
    <scope>NUCLEOTIDE SEQUENCE</scope>
    <source>
        <strain evidence="1">VT-O1</strain>
    </source>
</reference>
<evidence type="ECO:0000313" key="2">
    <source>
        <dbReference type="Proteomes" id="UP001148737"/>
    </source>
</evidence>